<gene>
    <name evidence="6" type="ORF">CTHT_0066720</name>
</gene>
<comment type="subunit">
    <text evidence="2">Interacts with coenzyme Q.</text>
</comment>
<dbReference type="InterPro" id="IPR005031">
    <property type="entry name" value="COQ10_START"/>
</dbReference>
<protein>
    <recommendedName>
        <fullName evidence="5">Coenzyme Q-binding protein COQ10 START domain-containing protein</fullName>
    </recommendedName>
</protein>
<evidence type="ECO:0000256" key="1">
    <source>
        <dbReference type="ARBA" id="ARBA00006885"/>
    </source>
</evidence>
<dbReference type="SUPFAM" id="SSF55961">
    <property type="entry name" value="Bet v1-like"/>
    <property type="match status" value="1"/>
</dbReference>
<feature type="region of interest" description="Disordered" evidence="4">
    <location>
        <begin position="63"/>
        <end position="84"/>
    </location>
</feature>
<dbReference type="KEGG" id="cthr:CTHT_0066720"/>
<comment type="function">
    <text evidence="3">Required for the function of coenzyme Q in the respiratory chain. May serve as a chaperone or may be involved in the transport of Q6 from its site of synthesis to the catalytic sites of the respiratory complexes.</text>
</comment>
<evidence type="ECO:0000313" key="7">
    <source>
        <dbReference type="Proteomes" id="UP000008066"/>
    </source>
</evidence>
<dbReference type="OMA" id="QLHAAMM"/>
<dbReference type="OrthoDB" id="292693at2759"/>
<evidence type="ECO:0000259" key="5">
    <source>
        <dbReference type="Pfam" id="PF03364"/>
    </source>
</evidence>
<feature type="domain" description="Coenzyme Q-binding protein COQ10 START" evidence="5">
    <location>
        <begin position="87"/>
        <end position="281"/>
    </location>
</feature>
<dbReference type="PANTHER" id="PTHR12901:SF10">
    <property type="entry name" value="COENZYME Q-BINDING PROTEIN COQ10, MITOCHONDRIAL"/>
    <property type="match status" value="1"/>
</dbReference>
<evidence type="ECO:0000256" key="3">
    <source>
        <dbReference type="ARBA" id="ARBA00024947"/>
    </source>
</evidence>
<evidence type="ECO:0000256" key="2">
    <source>
        <dbReference type="ARBA" id="ARBA00011814"/>
    </source>
</evidence>
<dbReference type="Proteomes" id="UP000008066">
    <property type="component" value="Unassembled WGS sequence"/>
</dbReference>
<reference evidence="6 7" key="1">
    <citation type="journal article" date="2011" name="Cell">
        <title>Insight into structure and assembly of the nuclear pore complex by utilizing the genome of a eukaryotic thermophile.</title>
        <authorList>
            <person name="Amlacher S."/>
            <person name="Sarges P."/>
            <person name="Flemming D."/>
            <person name="van Noort V."/>
            <person name="Kunze R."/>
            <person name="Devos D.P."/>
            <person name="Arumugam M."/>
            <person name="Bork P."/>
            <person name="Hurt E."/>
        </authorList>
    </citation>
    <scope>NUCLEOTIDE SEQUENCE [LARGE SCALE GENOMIC DNA]</scope>
    <source>
        <strain evidence="7">DSM 1495 / CBS 144.50 / IMI 039719</strain>
    </source>
</reference>
<keyword evidence="7" id="KW-1185">Reference proteome</keyword>
<feature type="region of interest" description="Disordered" evidence="4">
    <location>
        <begin position="17"/>
        <end position="51"/>
    </location>
</feature>
<evidence type="ECO:0000313" key="6">
    <source>
        <dbReference type="EMBL" id="EGS17350.1"/>
    </source>
</evidence>
<dbReference type="GO" id="GO:0005739">
    <property type="term" value="C:mitochondrion"/>
    <property type="evidence" value="ECO:0007669"/>
    <property type="project" value="TreeGrafter"/>
</dbReference>
<dbReference type="InterPro" id="IPR044996">
    <property type="entry name" value="COQ10-like"/>
</dbReference>
<feature type="compositionally biased region" description="Pro residues" evidence="4">
    <location>
        <begin position="70"/>
        <end position="79"/>
    </location>
</feature>
<accession>G0SGL1</accession>
<dbReference type="eggNOG" id="KOG3177">
    <property type="taxonomic scope" value="Eukaryota"/>
</dbReference>
<dbReference type="EMBL" id="GL988047">
    <property type="protein sequence ID" value="EGS17350.1"/>
    <property type="molecule type" value="Genomic_DNA"/>
</dbReference>
<dbReference type="Pfam" id="PF03364">
    <property type="entry name" value="Polyketide_cyc"/>
    <property type="match status" value="1"/>
</dbReference>
<comment type="similarity">
    <text evidence="1">Belongs to the COQ10 family.</text>
</comment>
<dbReference type="RefSeq" id="XP_006696968.1">
    <property type="nucleotide sequence ID" value="XM_006696905.1"/>
</dbReference>
<dbReference type="Gene3D" id="3.30.530.20">
    <property type="match status" value="1"/>
</dbReference>
<dbReference type="STRING" id="759272.G0SGL1"/>
<dbReference type="HOGENOM" id="CLU_079653_1_1_1"/>
<dbReference type="PANTHER" id="PTHR12901">
    <property type="entry name" value="SPERM PROTEIN HOMOLOG"/>
    <property type="match status" value="1"/>
</dbReference>
<dbReference type="InterPro" id="IPR023393">
    <property type="entry name" value="START-like_dom_sf"/>
</dbReference>
<dbReference type="AlphaFoldDB" id="G0SGL1"/>
<feature type="compositionally biased region" description="Polar residues" evidence="4">
    <location>
        <begin position="21"/>
        <end position="47"/>
    </location>
</feature>
<name>G0SGL1_CHATD</name>
<sequence length="290" mass="31709">MPPRLLPFLRRPQSLLSSRPTQLLSQIPTFSPTSHPGPTTQSPSILSRTPRRPSTTWLLSALSSLAPSPGGAPRPPPPKTLRARRVLPYPPTHIYRLIADIDSYRLFLPHCTHSLVTRWTRPLPTSQNNGNGGEGTELPVRHPVLADLTVGWGPFTQTYTSRVYCVPGEIVEAVSGSASTTIPREILKAVGYEDADLSRETTMEGVFESLVTRWTVEPVTRSAAAVATTTIPRLTTEVAGSDGVWTEVALSVTFQFTNPALGFAVGQLADDKVDEMVQAFEQRARETYGR</sequence>
<dbReference type="CDD" id="cd07813">
    <property type="entry name" value="COQ10p_like"/>
    <property type="match status" value="1"/>
</dbReference>
<dbReference type="GO" id="GO:0045333">
    <property type="term" value="P:cellular respiration"/>
    <property type="evidence" value="ECO:0007669"/>
    <property type="project" value="InterPro"/>
</dbReference>
<dbReference type="GO" id="GO:0048039">
    <property type="term" value="F:ubiquinone binding"/>
    <property type="evidence" value="ECO:0007669"/>
    <property type="project" value="InterPro"/>
</dbReference>
<evidence type="ECO:0000256" key="4">
    <source>
        <dbReference type="SAM" id="MobiDB-lite"/>
    </source>
</evidence>
<proteinExistence type="inferred from homology"/>
<dbReference type="GeneID" id="18260710"/>
<organism evidence="7">
    <name type="scientific">Chaetomium thermophilum (strain DSM 1495 / CBS 144.50 / IMI 039719)</name>
    <name type="common">Thermochaetoides thermophila</name>
    <dbReference type="NCBI Taxonomy" id="759272"/>
    <lineage>
        <taxon>Eukaryota</taxon>
        <taxon>Fungi</taxon>
        <taxon>Dikarya</taxon>
        <taxon>Ascomycota</taxon>
        <taxon>Pezizomycotina</taxon>
        <taxon>Sordariomycetes</taxon>
        <taxon>Sordariomycetidae</taxon>
        <taxon>Sordariales</taxon>
        <taxon>Chaetomiaceae</taxon>
        <taxon>Thermochaetoides</taxon>
    </lineage>
</organism>